<feature type="compositionally biased region" description="Low complexity" evidence="1">
    <location>
        <begin position="21"/>
        <end position="34"/>
    </location>
</feature>
<dbReference type="GO" id="GO:0006261">
    <property type="term" value="P:DNA-templated DNA replication"/>
    <property type="evidence" value="ECO:0007669"/>
    <property type="project" value="TreeGrafter"/>
</dbReference>
<dbReference type="PANTHER" id="PTHR14303">
    <property type="entry name" value="DNA POLYMERASE DELTA SUBUNIT 4"/>
    <property type="match status" value="1"/>
</dbReference>
<proteinExistence type="predicted"/>
<gene>
    <name evidence="2" type="ORF">Sjap_004003</name>
</gene>
<protein>
    <recommendedName>
        <fullName evidence="4">DNA polymerase delta subunit 4</fullName>
    </recommendedName>
</protein>
<feature type="region of interest" description="Disordered" evidence="1">
    <location>
        <begin position="1"/>
        <end position="40"/>
    </location>
</feature>
<dbReference type="Pfam" id="PF04081">
    <property type="entry name" value="DNA_pol_delta_4"/>
    <property type="match status" value="1"/>
</dbReference>
<evidence type="ECO:0000313" key="3">
    <source>
        <dbReference type="Proteomes" id="UP001417504"/>
    </source>
</evidence>
<evidence type="ECO:0008006" key="4">
    <source>
        <dbReference type="Google" id="ProtNLM"/>
    </source>
</evidence>
<dbReference type="InterPro" id="IPR007218">
    <property type="entry name" value="DNA_pol_delta_4"/>
</dbReference>
<comment type="caution">
    <text evidence="2">The sequence shown here is derived from an EMBL/GenBank/DDBJ whole genome shotgun (WGS) entry which is preliminary data.</text>
</comment>
<dbReference type="GO" id="GO:0003887">
    <property type="term" value="F:DNA-directed DNA polymerase activity"/>
    <property type="evidence" value="ECO:0007669"/>
    <property type="project" value="TreeGrafter"/>
</dbReference>
<organism evidence="2 3">
    <name type="scientific">Stephania japonica</name>
    <dbReference type="NCBI Taxonomy" id="461633"/>
    <lineage>
        <taxon>Eukaryota</taxon>
        <taxon>Viridiplantae</taxon>
        <taxon>Streptophyta</taxon>
        <taxon>Embryophyta</taxon>
        <taxon>Tracheophyta</taxon>
        <taxon>Spermatophyta</taxon>
        <taxon>Magnoliopsida</taxon>
        <taxon>Ranunculales</taxon>
        <taxon>Menispermaceae</taxon>
        <taxon>Menispermoideae</taxon>
        <taxon>Cissampelideae</taxon>
        <taxon>Stephania</taxon>
    </lineage>
</organism>
<dbReference type="PANTHER" id="PTHR14303:SF0">
    <property type="entry name" value="DNA POLYMERASE DELTA SUBUNIT 4"/>
    <property type="match status" value="1"/>
</dbReference>
<evidence type="ECO:0000256" key="1">
    <source>
        <dbReference type="SAM" id="MobiDB-lite"/>
    </source>
</evidence>
<sequence>MASRGSVKSFYRQKKSGGITKSNSKPSPSSKKSSATTGFGSALAQSPALVSHGSPDLKDDYGESEQLLREFDMNMAYGPCIGMSRLNRWERAHKLGLNPPEEVGLTLGKGKVGLQCLWDGRV</sequence>
<name>A0AAP0PJW7_9MAGN</name>
<reference evidence="2 3" key="1">
    <citation type="submission" date="2024-01" db="EMBL/GenBank/DDBJ databases">
        <title>Genome assemblies of Stephania.</title>
        <authorList>
            <person name="Yang L."/>
        </authorList>
    </citation>
    <scope>NUCLEOTIDE SEQUENCE [LARGE SCALE GENOMIC DNA]</scope>
    <source>
        <strain evidence="2">QJT</strain>
        <tissue evidence="2">Leaf</tissue>
    </source>
</reference>
<keyword evidence="3" id="KW-1185">Reference proteome</keyword>
<dbReference type="AlphaFoldDB" id="A0AAP0PJW7"/>
<accession>A0AAP0PJW7</accession>
<dbReference type="GO" id="GO:0043625">
    <property type="term" value="C:delta DNA polymerase complex"/>
    <property type="evidence" value="ECO:0007669"/>
    <property type="project" value="TreeGrafter"/>
</dbReference>
<dbReference type="EMBL" id="JBBNAE010000002">
    <property type="protein sequence ID" value="KAK9144100.1"/>
    <property type="molecule type" value="Genomic_DNA"/>
</dbReference>
<evidence type="ECO:0000313" key="2">
    <source>
        <dbReference type="EMBL" id="KAK9144100.1"/>
    </source>
</evidence>
<dbReference type="GO" id="GO:0000731">
    <property type="term" value="P:DNA synthesis involved in DNA repair"/>
    <property type="evidence" value="ECO:0007669"/>
    <property type="project" value="InterPro"/>
</dbReference>
<dbReference type="Proteomes" id="UP001417504">
    <property type="component" value="Unassembled WGS sequence"/>
</dbReference>